<keyword evidence="3" id="KW-1185">Reference proteome</keyword>
<evidence type="ECO:0000313" key="2">
    <source>
        <dbReference type="EMBL" id="MBX0304346.1"/>
    </source>
</evidence>
<dbReference type="InterPro" id="IPR040624">
    <property type="entry name" value="HalOD1"/>
</dbReference>
<feature type="domain" description="Halobacterial output" evidence="1">
    <location>
        <begin position="31"/>
        <end position="101"/>
    </location>
</feature>
<gene>
    <name evidence="2" type="ORF">EGD98_11770</name>
</gene>
<evidence type="ECO:0000259" key="1">
    <source>
        <dbReference type="Pfam" id="PF18545"/>
    </source>
</evidence>
<comment type="caution">
    <text evidence="2">The sequence shown here is derived from an EMBL/GenBank/DDBJ whole genome shotgun (WGS) entry which is preliminary data.</text>
</comment>
<dbReference type="Proteomes" id="UP000783863">
    <property type="component" value="Unassembled WGS sequence"/>
</dbReference>
<dbReference type="Pfam" id="PF18545">
    <property type="entry name" value="HalOD1"/>
    <property type="match status" value="1"/>
</dbReference>
<sequence length="117" mass="12445">MVITLAGVELEPLESQTGAERHRFEYNRDMTTASMAVVAALSEVTETDPMELQPLHETIDTDALDAFMSGRPADSDAIAVTLQLAGYTVTVYGDGEVAVSPSPTQRAEAWTGAGSQL</sequence>
<accession>A0A8J8C8E9</accession>
<name>A0A8J8C8E9_9EURY</name>
<proteinExistence type="predicted"/>
<reference evidence="2" key="1">
    <citation type="submission" date="2021-06" db="EMBL/GenBank/DDBJ databases">
        <title>Halomicroarcula sp. F24A a new haloarchaeum isolated from saline soil.</title>
        <authorList>
            <person name="Duran-Viseras A."/>
            <person name="Sanchez-Porro C."/>
            <person name="Ventosa A."/>
        </authorList>
    </citation>
    <scope>NUCLEOTIDE SEQUENCE</scope>
    <source>
        <strain evidence="2">F24A</strain>
    </source>
</reference>
<dbReference type="EMBL" id="RKLQ01000002">
    <property type="protein sequence ID" value="MBX0304346.1"/>
    <property type="molecule type" value="Genomic_DNA"/>
</dbReference>
<evidence type="ECO:0000313" key="3">
    <source>
        <dbReference type="Proteomes" id="UP000783863"/>
    </source>
</evidence>
<dbReference type="AlphaFoldDB" id="A0A8J8C8E9"/>
<organism evidence="2 3">
    <name type="scientific">Haloarcula salinisoli</name>
    <dbReference type="NCBI Taxonomy" id="2487746"/>
    <lineage>
        <taxon>Archaea</taxon>
        <taxon>Methanobacteriati</taxon>
        <taxon>Methanobacteriota</taxon>
        <taxon>Stenosarchaea group</taxon>
        <taxon>Halobacteria</taxon>
        <taxon>Halobacteriales</taxon>
        <taxon>Haloarculaceae</taxon>
        <taxon>Haloarcula</taxon>
    </lineage>
</organism>
<dbReference type="RefSeq" id="WP_220588565.1">
    <property type="nucleotide sequence ID" value="NZ_RKLQ01000002.1"/>
</dbReference>
<protein>
    <recommendedName>
        <fullName evidence="1">Halobacterial output domain-containing protein</fullName>
    </recommendedName>
</protein>